<dbReference type="InParanoid" id="L2GN77"/>
<feature type="transmembrane region" description="Helical" evidence="1">
    <location>
        <begin position="92"/>
        <end position="113"/>
    </location>
</feature>
<evidence type="ECO:0000256" key="1">
    <source>
        <dbReference type="SAM" id="Phobius"/>
    </source>
</evidence>
<evidence type="ECO:0000313" key="3">
    <source>
        <dbReference type="Proteomes" id="UP000011082"/>
    </source>
</evidence>
<organism evidence="2 3">
    <name type="scientific">Vittaforma corneae (strain ATCC 50505)</name>
    <name type="common">Microsporidian parasite</name>
    <name type="synonym">Nosema corneum</name>
    <dbReference type="NCBI Taxonomy" id="993615"/>
    <lineage>
        <taxon>Eukaryota</taxon>
        <taxon>Fungi</taxon>
        <taxon>Fungi incertae sedis</taxon>
        <taxon>Microsporidia</taxon>
        <taxon>Nosematidae</taxon>
        <taxon>Vittaforma</taxon>
    </lineage>
</organism>
<keyword evidence="1" id="KW-0812">Transmembrane</keyword>
<feature type="transmembrane region" description="Helical" evidence="1">
    <location>
        <begin position="119"/>
        <end position="139"/>
    </location>
</feature>
<dbReference type="GeneID" id="19881169"/>
<keyword evidence="1" id="KW-1133">Transmembrane helix</keyword>
<dbReference type="RefSeq" id="XP_007603904.1">
    <property type="nucleotide sequence ID" value="XM_007603842.1"/>
</dbReference>
<dbReference type="AlphaFoldDB" id="L2GN77"/>
<proteinExistence type="predicted"/>
<dbReference type="VEuPathDB" id="MicrosporidiaDB:VICG_00451"/>
<dbReference type="EMBL" id="JH370132">
    <property type="protein sequence ID" value="ELA42353.1"/>
    <property type="molecule type" value="Genomic_DNA"/>
</dbReference>
<feature type="transmembrane region" description="Helical" evidence="1">
    <location>
        <begin position="12"/>
        <end position="33"/>
    </location>
</feature>
<gene>
    <name evidence="2" type="ORF">VICG_00451</name>
</gene>
<keyword evidence="1" id="KW-0472">Membrane</keyword>
<reference evidence="3" key="1">
    <citation type="submission" date="2011-05" db="EMBL/GenBank/DDBJ databases">
        <title>The genome sequence of Vittaforma corneae strain ATCC 50505.</title>
        <authorList>
            <consortium name="The Broad Institute Genome Sequencing Platform"/>
            <person name="Cuomo C."/>
            <person name="Didier E."/>
            <person name="Bowers L."/>
            <person name="Young S.K."/>
            <person name="Zeng Q."/>
            <person name="Gargeya S."/>
            <person name="Fitzgerald M."/>
            <person name="Haas B."/>
            <person name="Abouelleil A."/>
            <person name="Alvarado L."/>
            <person name="Arachchi H.M."/>
            <person name="Berlin A."/>
            <person name="Chapman S.B."/>
            <person name="Gearin G."/>
            <person name="Goldberg J."/>
            <person name="Griggs A."/>
            <person name="Gujja S."/>
            <person name="Hansen M."/>
            <person name="Heiman D."/>
            <person name="Howarth C."/>
            <person name="Larimer J."/>
            <person name="Lui A."/>
            <person name="MacDonald P.J.P."/>
            <person name="McCowen C."/>
            <person name="Montmayeur A."/>
            <person name="Murphy C."/>
            <person name="Neiman D."/>
            <person name="Pearson M."/>
            <person name="Priest M."/>
            <person name="Roberts A."/>
            <person name="Saif S."/>
            <person name="Shea T."/>
            <person name="Sisk P."/>
            <person name="Stolte C."/>
            <person name="Sykes S."/>
            <person name="Wortman J."/>
            <person name="Nusbaum C."/>
            <person name="Birren B."/>
        </authorList>
    </citation>
    <scope>NUCLEOTIDE SEQUENCE [LARGE SCALE GENOMIC DNA]</scope>
    <source>
        <strain evidence="3">ATCC 50505</strain>
    </source>
</reference>
<name>L2GN77_VITCO</name>
<accession>L2GN77</accession>
<evidence type="ECO:0000313" key="2">
    <source>
        <dbReference type="EMBL" id="ELA42353.1"/>
    </source>
</evidence>
<sequence length="150" mass="17107">MKQSKPIILKEAFFTLFISLLIVLCILSIHLISGHFGITKKVMLSIIYASYITHLFLYLLEIPAVQIILSFSVEVFLHRLLNAFPDINIKSFGFYYSFVVFIVNEILMLLYLVNSSLGVPEMIICFLVTSMAPLTFFYYTGGITTFKSPL</sequence>
<keyword evidence="3" id="KW-1185">Reference proteome</keyword>
<feature type="transmembrane region" description="Helical" evidence="1">
    <location>
        <begin position="45"/>
        <end position="71"/>
    </location>
</feature>
<dbReference type="Proteomes" id="UP000011082">
    <property type="component" value="Unassembled WGS sequence"/>
</dbReference>
<dbReference type="HOGENOM" id="CLU_1741990_0_0_1"/>
<protein>
    <submittedName>
        <fullName evidence="2">Uncharacterized protein</fullName>
    </submittedName>
</protein>